<dbReference type="AlphaFoldDB" id="A0A645K0W2"/>
<evidence type="ECO:0000256" key="1">
    <source>
        <dbReference type="SAM" id="MobiDB-lite"/>
    </source>
</evidence>
<feature type="region of interest" description="Disordered" evidence="1">
    <location>
        <begin position="35"/>
        <end position="93"/>
    </location>
</feature>
<protein>
    <submittedName>
        <fullName evidence="2">Uncharacterized protein</fullName>
    </submittedName>
</protein>
<sequence length="93" mass="9920">MPPAGTKEYDGAEILRNPNRGPAGFFAGGECRNGYRQPPRGRRLPRAGAVQTAGTVRSDPAQFAVGETGRIPPETVPALRGQHRSRAAARDLL</sequence>
<gene>
    <name evidence="2" type="ORF">SDC9_212560</name>
</gene>
<organism evidence="2">
    <name type="scientific">bioreactor metagenome</name>
    <dbReference type="NCBI Taxonomy" id="1076179"/>
    <lineage>
        <taxon>unclassified sequences</taxon>
        <taxon>metagenomes</taxon>
        <taxon>ecological metagenomes</taxon>
    </lineage>
</organism>
<dbReference type="EMBL" id="VSSQ01146154">
    <property type="protein sequence ID" value="MPN64783.1"/>
    <property type="molecule type" value="Genomic_DNA"/>
</dbReference>
<evidence type="ECO:0000313" key="2">
    <source>
        <dbReference type="EMBL" id="MPN64783.1"/>
    </source>
</evidence>
<reference evidence="2" key="1">
    <citation type="submission" date="2019-08" db="EMBL/GenBank/DDBJ databases">
        <authorList>
            <person name="Kucharzyk K."/>
            <person name="Murdoch R.W."/>
            <person name="Higgins S."/>
            <person name="Loffler F."/>
        </authorList>
    </citation>
    <scope>NUCLEOTIDE SEQUENCE</scope>
</reference>
<comment type="caution">
    <text evidence="2">The sequence shown here is derived from an EMBL/GenBank/DDBJ whole genome shotgun (WGS) entry which is preliminary data.</text>
</comment>
<feature type="region of interest" description="Disordered" evidence="1">
    <location>
        <begin position="1"/>
        <end position="22"/>
    </location>
</feature>
<proteinExistence type="predicted"/>
<name>A0A645K0W2_9ZZZZ</name>
<accession>A0A645K0W2</accession>